<dbReference type="Proteomes" id="UP001383192">
    <property type="component" value="Unassembled WGS sequence"/>
</dbReference>
<evidence type="ECO:0000313" key="2">
    <source>
        <dbReference type="Proteomes" id="UP001383192"/>
    </source>
</evidence>
<name>A0AAW0CIN0_9AGAR</name>
<protein>
    <submittedName>
        <fullName evidence="1">Uncharacterized protein</fullName>
    </submittedName>
</protein>
<reference evidence="1 2" key="1">
    <citation type="submission" date="2024-01" db="EMBL/GenBank/DDBJ databases">
        <title>A draft genome for a cacao thread blight-causing isolate of Paramarasmius palmivorus.</title>
        <authorList>
            <person name="Baruah I.K."/>
            <person name="Bukari Y."/>
            <person name="Amoako-Attah I."/>
            <person name="Meinhardt L.W."/>
            <person name="Bailey B.A."/>
            <person name="Cohen S.P."/>
        </authorList>
    </citation>
    <scope>NUCLEOTIDE SEQUENCE [LARGE SCALE GENOMIC DNA]</scope>
    <source>
        <strain evidence="1 2">GH-12</strain>
    </source>
</reference>
<evidence type="ECO:0000313" key="1">
    <source>
        <dbReference type="EMBL" id="KAK7038968.1"/>
    </source>
</evidence>
<gene>
    <name evidence="1" type="ORF">VNI00_010360</name>
</gene>
<sequence>MHINSISIKGLREVLRKNQLQPHGNVLVLTNLADKQGLDEWTLVGQVQSISPSNETVKIPDTVPITSLKIGLFNTEEELGRELFQEMNTSVCTQFAVLNDILHRFSKRRFENSRVEYTVERKDVTTVTSWIDLNTPNTINVTITDKTKVQHSLRFQSGGSKFHSKHLGNHLRVQDVVAISCHLGVWELGHIETMAAGKIVLRPQEMAYVLEAVTTGVQEYSTLPGGSYQVPSD</sequence>
<organism evidence="1 2">
    <name type="scientific">Paramarasmius palmivorus</name>
    <dbReference type="NCBI Taxonomy" id="297713"/>
    <lineage>
        <taxon>Eukaryota</taxon>
        <taxon>Fungi</taxon>
        <taxon>Dikarya</taxon>
        <taxon>Basidiomycota</taxon>
        <taxon>Agaricomycotina</taxon>
        <taxon>Agaricomycetes</taxon>
        <taxon>Agaricomycetidae</taxon>
        <taxon>Agaricales</taxon>
        <taxon>Marasmiineae</taxon>
        <taxon>Marasmiaceae</taxon>
        <taxon>Paramarasmius</taxon>
    </lineage>
</organism>
<dbReference type="AlphaFoldDB" id="A0AAW0CIN0"/>
<keyword evidence="2" id="KW-1185">Reference proteome</keyword>
<dbReference type="EMBL" id="JAYKXP010000041">
    <property type="protein sequence ID" value="KAK7038968.1"/>
    <property type="molecule type" value="Genomic_DNA"/>
</dbReference>
<accession>A0AAW0CIN0</accession>
<comment type="caution">
    <text evidence="1">The sequence shown here is derived from an EMBL/GenBank/DDBJ whole genome shotgun (WGS) entry which is preliminary data.</text>
</comment>
<proteinExistence type="predicted"/>